<dbReference type="EMBL" id="JAWJZF010000430">
    <property type="protein sequence ID" value="MDX2294986.1"/>
    <property type="molecule type" value="Genomic_DNA"/>
</dbReference>
<evidence type="ECO:0000256" key="2">
    <source>
        <dbReference type="SAM" id="Phobius"/>
    </source>
</evidence>
<feature type="domain" description="Pyrrolo-quinoline quinone repeat" evidence="3">
    <location>
        <begin position="153"/>
        <end position="290"/>
    </location>
</feature>
<sequence length="471" mass="49116">MATATKAGRAAGNKAGGSGGGAPKAGSRLVRYSVVGGLLLALLAGCGGITAGVLAGEGYLPGDSMRQVWSTPTDGGAPASGDAAWAAGDTLVHSNAAGVSGFDARTGERRWRYRPSRGAAICSAGRTAADGVALVAQGVPGSPVSDDASRGCTTVVALDLASGRELWRTTRTAAHGEIRAERDLVAAGGGLAVLRDEDADWSYESALGGPDRLDPDRALRAFDLRTGKPRWSARMPDGCVPYGVAAGARRVAALLVCDRRDVRLAVLDPADGRVRGVTPLDPRRVVDPLTHMPAFVSADPIVVSADSLDESGYATFLSFDDEGRAQGTIASGPVNGRITSPAQEPARTRVAYGRLYTVAMEADYDDVVTAFDLRSGQRLWRAEIGDLEDVMGLRVAGGRVTALVDLYGSADEDGLLVLDADDGDERDARTFPDSVGGSSGEIKDVLGHQDRLIAVRWSEGYLSPFTAYEER</sequence>
<feature type="transmembrane region" description="Helical" evidence="2">
    <location>
        <begin position="34"/>
        <end position="56"/>
    </location>
</feature>
<organism evidence="4 5">
    <name type="scientific">Streptomyces roseolus</name>
    <dbReference type="NCBI Taxonomy" id="67358"/>
    <lineage>
        <taxon>Bacteria</taxon>
        <taxon>Bacillati</taxon>
        <taxon>Actinomycetota</taxon>
        <taxon>Actinomycetes</taxon>
        <taxon>Kitasatosporales</taxon>
        <taxon>Streptomycetaceae</taxon>
        <taxon>Streptomyces</taxon>
    </lineage>
</organism>
<proteinExistence type="predicted"/>
<dbReference type="PANTHER" id="PTHR34512:SF30">
    <property type="entry name" value="OUTER MEMBRANE PROTEIN ASSEMBLY FACTOR BAMB"/>
    <property type="match status" value="1"/>
</dbReference>
<keyword evidence="2" id="KW-0472">Membrane</keyword>
<dbReference type="Gene3D" id="2.130.10.10">
    <property type="entry name" value="YVTN repeat-like/Quinoprotein amine dehydrogenase"/>
    <property type="match status" value="1"/>
</dbReference>
<name>A0ABU4KB54_9ACTN</name>
<reference evidence="4 5" key="1">
    <citation type="submission" date="2023-10" db="EMBL/GenBank/DDBJ databases">
        <authorList>
            <person name="Wang X.X."/>
        </authorList>
    </citation>
    <scope>NUCLEOTIDE SEQUENCE [LARGE SCALE GENOMIC DNA]</scope>
    <source>
        <strain evidence="4 5">NBRC 12816</strain>
    </source>
</reference>
<evidence type="ECO:0000313" key="5">
    <source>
        <dbReference type="Proteomes" id="UP001278571"/>
    </source>
</evidence>
<comment type="caution">
    <text evidence="4">The sequence shown here is derived from an EMBL/GenBank/DDBJ whole genome shotgun (WGS) entry which is preliminary data.</text>
</comment>
<dbReference type="SMART" id="SM00564">
    <property type="entry name" value="PQQ"/>
    <property type="match status" value="4"/>
</dbReference>
<dbReference type="InterPro" id="IPR018391">
    <property type="entry name" value="PQQ_b-propeller_rpt"/>
</dbReference>
<gene>
    <name evidence="4" type="ORF">R2363_22740</name>
</gene>
<dbReference type="PANTHER" id="PTHR34512">
    <property type="entry name" value="CELL SURFACE PROTEIN"/>
    <property type="match status" value="1"/>
</dbReference>
<feature type="compositionally biased region" description="Gly residues" evidence="1">
    <location>
        <begin position="14"/>
        <end position="23"/>
    </location>
</feature>
<dbReference type="RefSeq" id="WP_319011246.1">
    <property type="nucleotide sequence ID" value="NZ_JAWJZF010000430.1"/>
</dbReference>
<feature type="region of interest" description="Disordered" evidence="1">
    <location>
        <begin position="1"/>
        <end position="24"/>
    </location>
</feature>
<evidence type="ECO:0000259" key="3">
    <source>
        <dbReference type="Pfam" id="PF13360"/>
    </source>
</evidence>
<accession>A0ABU4KB54</accession>
<dbReference type="InterPro" id="IPR015943">
    <property type="entry name" value="WD40/YVTN_repeat-like_dom_sf"/>
</dbReference>
<evidence type="ECO:0000313" key="4">
    <source>
        <dbReference type="EMBL" id="MDX2294986.1"/>
    </source>
</evidence>
<dbReference type="Proteomes" id="UP001278571">
    <property type="component" value="Unassembled WGS sequence"/>
</dbReference>
<protein>
    <submittedName>
        <fullName evidence="4">PQQ-binding-like beta-propeller repeat protein</fullName>
    </submittedName>
</protein>
<dbReference type="InterPro" id="IPR002372">
    <property type="entry name" value="PQQ_rpt_dom"/>
</dbReference>
<dbReference type="Gene3D" id="2.40.10.480">
    <property type="match status" value="1"/>
</dbReference>
<dbReference type="InterPro" id="IPR011047">
    <property type="entry name" value="Quinoprotein_ADH-like_sf"/>
</dbReference>
<keyword evidence="2" id="KW-1133">Transmembrane helix</keyword>
<keyword evidence="2" id="KW-0812">Transmembrane</keyword>
<keyword evidence="5" id="KW-1185">Reference proteome</keyword>
<dbReference type="Pfam" id="PF13360">
    <property type="entry name" value="PQQ_2"/>
    <property type="match status" value="1"/>
</dbReference>
<feature type="compositionally biased region" description="Low complexity" evidence="1">
    <location>
        <begin position="1"/>
        <end position="13"/>
    </location>
</feature>
<evidence type="ECO:0000256" key="1">
    <source>
        <dbReference type="SAM" id="MobiDB-lite"/>
    </source>
</evidence>
<dbReference type="SUPFAM" id="SSF50998">
    <property type="entry name" value="Quinoprotein alcohol dehydrogenase-like"/>
    <property type="match status" value="1"/>
</dbReference>